<evidence type="ECO:0000259" key="2">
    <source>
        <dbReference type="Pfam" id="PF04773"/>
    </source>
</evidence>
<proteinExistence type="predicted"/>
<dbReference type="Proteomes" id="UP000324233">
    <property type="component" value="Chromosome"/>
</dbReference>
<dbReference type="PANTHER" id="PTHR30273">
    <property type="entry name" value="PERIPLASMIC SIGNAL SENSOR AND SIGMA FACTOR ACTIVATOR FECR-RELATED"/>
    <property type="match status" value="1"/>
</dbReference>
<reference evidence="3 4" key="1">
    <citation type="submission" date="2019-08" db="EMBL/GenBank/DDBJ databases">
        <title>Deep-cultivation of Planctomycetes and their phenomic and genomic characterization uncovers novel biology.</title>
        <authorList>
            <person name="Wiegand S."/>
            <person name="Jogler M."/>
            <person name="Boedeker C."/>
            <person name="Pinto D."/>
            <person name="Vollmers J."/>
            <person name="Rivas-Marin E."/>
            <person name="Kohn T."/>
            <person name="Peeters S.H."/>
            <person name="Heuer A."/>
            <person name="Rast P."/>
            <person name="Oberbeckmann S."/>
            <person name="Bunk B."/>
            <person name="Jeske O."/>
            <person name="Meyerdierks A."/>
            <person name="Storesund J.E."/>
            <person name="Kallscheuer N."/>
            <person name="Luecker S."/>
            <person name="Lage O.M."/>
            <person name="Pohl T."/>
            <person name="Merkel B.J."/>
            <person name="Hornburger P."/>
            <person name="Mueller R.-W."/>
            <person name="Bruemmer F."/>
            <person name="Labrenz M."/>
            <person name="Spormann A.M."/>
            <person name="Op den Camp H."/>
            <person name="Overmann J."/>
            <person name="Amann R."/>
            <person name="Jetten M.S.M."/>
            <person name="Mascher T."/>
            <person name="Medema M.H."/>
            <person name="Devos D.P."/>
            <person name="Kaster A.-K."/>
            <person name="Ovreas L."/>
            <person name="Rohde M."/>
            <person name="Galperin M.Y."/>
            <person name="Jogler C."/>
        </authorList>
    </citation>
    <scope>NUCLEOTIDE SEQUENCE [LARGE SCALE GENOMIC DNA]</scope>
    <source>
        <strain evidence="3 4">OJF2</strain>
    </source>
</reference>
<name>A0A5B9W2S8_9BACT</name>
<dbReference type="InterPro" id="IPR012373">
    <property type="entry name" value="Ferrdict_sens_TM"/>
</dbReference>
<dbReference type="Gene3D" id="2.60.120.1440">
    <property type="match status" value="1"/>
</dbReference>
<dbReference type="Pfam" id="PF04773">
    <property type="entry name" value="FecR"/>
    <property type="match status" value="1"/>
</dbReference>
<dbReference type="AlphaFoldDB" id="A0A5B9W2S8"/>
<dbReference type="PANTHER" id="PTHR30273:SF2">
    <property type="entry name" value="PROTEIN FECR"/>
    <property type="match status" value="1"/>
</dbReference>
<sequence length="560" mass="59857">MSHEEPPNEPPRLGELIELYCDGLIDDAGLRELEALLRGSDAARLEFVRAFHAHTELAFAVRSRRATDEVLESVLAGRAQADPPPRPGGVAAGTGPARRWRRPAAIAGIAAGALLAAGACAWYLRGGRGVPAGHDPSATRGGGLPFGNVAWLLNAQDCVWAGSEAEMPGRDMRSGKILRLRSGLAEIEFEQGARVLLHGPAEFVLLGGSSARLVQGSLTARVPEPARGFTVFSPRGKVIDLGTEFGLSVDEDGATTVRVFEGLVEASPLESAEWPSNTLQLRSDQAARLDRQRAVVATEAPTAAQPFIRSIVPPSLIVPRSDALDFARLVQGSLLDRTGNGTGLTHRLPGTGTALPARDPNLRIDTAERALWLTTTRSDLNTQDGMPGGEYLGFRLADLGLARDEDFEVGATFSQIPGLRPVGQFGLYAGADSRASIRGGLISRQEQDRYNLFLVNNKSGIDQDLNEVGLMTRGQDLRLTLRRFGGRYSLLVENLSRGSSNTLTVKHPDYLDGAADLYVGVFGANPQTEVSRTLTIKGLKATVWTRPTEAAGGNATGDRR</sequence>
<gene>
    <name evidence="3" type="ORF">OJF2_27950</name>
</gene>
<evidence type="ECO:0000256" key="1">
    <source>
        <dbReference type="SAM" id="MobiDB-lite"/>
    </source>
</evidence>
<accession>A0A5B9W2S8</accession>
<dbReference type="EMBL" id="CP042997">
    <property type="protein sequence ID" value="QEH34260.1"/>
    <property type="molecule type" value="Genomic_DNA"/>
</dbReference>
<evidence type="ECO:0000313" key="3">
    <source>
        <dbReference type="EMBL" id="QEH34260.1"/>
    </source>
</evidence>
<dbReference type="RefSeq" id="WP_148594210.1">
    <property type="nucleotide sequence ID" value="NZ_CP042997.1"/>
</dbReference>
<feature type="domain" description="FecR protein" evidence="2">
    <location>
        <begin position="185"/>
        <end position="265"/>
    </location>
</feature>
<organism evidence="3 4">
    <name type="scientific">Aquisphaera giovannonii</name>
    <dbReference type="NCBI Taxonomy" id="406548"/>
    <lineage>
        <taxon>Bacteria</taxon>
        <taxon>Pseudomonadati</taxon>
        <taxon>Planctomycetota</taxon>
        <taxon>Planctomycetia</taxon>
        <taxon>Isosphaerales</taxon>
        <taxon>Isosphaeraceae</taxon>
        <taxon>Aquisphaera</taxon>
    </lineage>
</organism>
<feature type="region of interest" description="Disordered" evidence="1">
    <location>
        <begin position="76"/>
        <end position="96"/>
    </location>
</feature>
<dbReference type="OrthoDB" id="292867at2"/>
<dbReference type="KEGG" id="agv:OJF2_27950"/>
<dbReference type="InterPro" id="IPR006860">
    <property type="entry name" value="FecR"/>
</dbReference>
<protein>
    <submittedName>
        <fullName evidence="3">FecR protein</fullName>
    </submittedName>
</protein>
<keyword evidence="4" id="KW-1185">Reference proteome</keyword>
<dbReference type="GO" id="GO:0016989">
    <property type="term" value="F:sigma factor antagonist activity"/>
    <property type="evidence" value="ECO:0007669"/>
    <property type="project" value="TreeGrafter"/>
</dbReference>
<evidence type="ECO:0000313" key="4">
    <source>
        <dbReference type="Proteomes" id="UP000324233"/>
    </source>
</evidence>